<organism evidence="1 2">
    <name type="scientific">Artomyces pyxidatus</name>
    <dbReference type="NCBI Taxonomy" id="48021"/>
    <lineage>
        <taxon>Eukaryota</taxon>
        <taxon>Fungi</taxon>
        <taxon>Dikarya</taxon>
        <taxon>Basidiomycota</taxon>
        <taxon>Agaricomycotina</taxon>
        <taxon>Agaricomycetes</taxon>
        <taxon>Russulales</taxon>
        <taxon>Auriscalpiaceae</taxon>
        <taxon>Artomyces</taxon>
    </lineage>
</organism>
<reference evidence="1" key="2">
    <citation type="journal article" date="2022" name="New Phytol.">
        <title>Evolutionary transition to the ectomycorrhizal habit in the genomes of a hyperdiverse lineage of mushroom-forming fungi.</title>
        <authorList>
            <person name="Looney B."/>
            <person name="Miyauchi S."/>
            <person name="Morin E."/>
            <person name="Drula E."/>
            <person name="Courty P.E."/>
            <person name="Kohler A."/>
            <person name="Kuo A."/>
            <person name="LaButti K."/>
            <person name="Pangilinan J."/>
            <person name="Lipzen A."/>
            <person name="Riley R."/>
            <person name="Andreopoulos W."/>
            <person name="He G."/>
            <person name="Johnson J."/>
            <person name="Nolan M."/>
            <person name="Tritt A."/>
            <person name="Barry K.W."/>
            <person name="Grigoriev I.V."/>
            <person name="Nagy L.G."/>
            <person name="Hibbett D."/>
            <person name="Henrissat B."/>
            <person name="Matheny P.B."/>
            <person name="Labbe J."/>
            <person name="Martin F.M."/>
        </authorList>
    </citation>
    <scope>NUCLEOTIDE SEQUENCE</scope>
    <source>
        <strain evidence="1">HHB10654</strain>
    </source>
</reference>
<dbReference type="Proteomes" id="UP000814140">
    <property type="component" value="Unassembled WGS sequence"/>
</dbReference>
<reference evidence="1" key="1">
    <citation type="submission" date="2021-03" db="EMBL/GenBank/DDBJ databases">
        <authorList>
            <consortium name="DOE Joint Genome Institute"/>
            <person name="Ahrendt S."/>
            <person name="Looney B.P."/>
            <person name="Miyauchi S."/>
            <person name="Morin E."/>
            <person name="Drula E."/>
            <person name="Courty P.E."/>
            <person name="Chicoki N."/>
            <person name="Fauchery L."/>
            <person name="Kohler A."/>
            <person name="Kuo A."/>
            <person name="Labutti K."/>
            <person name="Pangilinan J."/>
            <person name="Lipzen A."/>
            <person name="Riley R."/>
            <person name="Andreopoulos W."/>
            <person name="He G."/>
            <person name="Johnson J."/>
            <person name="Barry K.W."/>
            <person name="Grigoriev I.V."/>
            <person name="Nagy L."/>
            <person name="Hibbett D."/>
            <person name="Henrissat B."/>
            <person name="Matheny P.B."/>
            <person name="Labbe J."/>
            <person name="Martin F."/>
        </authorList>
    </citation>
    <scope>NUCLEOTIDE SEQUENCE</scope>
    <source>
        <strain evidence="1">HHB10654</strain>
    </source>
</reference>
<gene>
    <name evidence="1" type="ORF">BV25DRAFT_1875774</name>
</gene>
<name>A0ACB8TIU6_9AGAM</name>
<keyword evidence="2" id="KW-1185">Reference proteome</keyword>
<protein>
    <submittedName>
        <fullName evidence="1">Uncharacterized protein</fullName>
    </submittedName>
</protein>
<proteinExistence type="predicted"/>
<comment type="caution">
    <text evidence="1">The sequence shown here is derived from an EMBL/GenBank/DDBJ whole genome shotgun (WGS) entry which is preliminary data.</text>
</comment>
<sequence>MAQPQRPHRAIYPVPWLEQTFPTAAKAEELLRPDFEDGTITQHDYDSAKAFFSGHQKAYTVMYAMAGSVGAYAIGSTRKPPWSFRRVTTLAAFMSAAGVFYGVNKRVKAHIRFLDSLDDRTGFFRALENVNARTGGQQPLGLPTKSTGDSRSAQDGGVPADQVDQGWANTSAPAAASTPESVSGAPTTPESQPSSRWGDIRAENARKAGKSSAWDELRRNPNHARVSNEASVATGSDADSQQATFDAMLEAERRRAQGSEGSPSGWRS</sequence>
<evidence type="ECO:0000313" key="2">
    <source>
        <dbReference type="Proteomes" id="UP000814140"/>
    </source>
</evidence>
<accession>A0ACB8TIU6</accession>
<evidence type="ECO:0000313" key="1">
    <source>
        <dbReference type="EMBL" id="KAI0068337.1"/>
    </source>
</evidence>
<dbReference type="EMBL" id="MU277188">
    <property type="protein sequence ID" value="KAI0068337.1"/>
    <property type="molecule type" value="Genomic_DNA"/>
</dbReference>